<dbReference type="AlphaFoldDB" id="A0A5M6C9Z7"/>
<organism evidence="1 2">
    <name type="scientific">Roseiconus nitratireducens</name>
    <dbReference type="NCBI Taxonomy" id="2605748"/>
    <lineage>
        <taxon>Bacteria</taxon>
        <taxon>Pseudomonadati</taxon>
        <taxon>Planctomycetota</taxon>
        <taxon>Planctomycetia</taxon>
        <taxon>Pirellulales</taxon>
        <taxon>Pirellulaceae</taxon>
        <taxon>Roseiconus</taxon>
    </lineage>
</organism>
<reference evidence="1 2" key="1">
    <citation type="submission" date="2019-08" db="EMBL/GenBank/DDBJ databases">
        <authorList>
            <person name="Dhanesh K."/>
            <person name="Kumar G."/>
            <person name="Sasikala C."/>
            <person name="Venkata Ramana C."/>
        </authorList>
    </citation>
    <scope>NUCLEOTIDE SEQUENCE [LARGE SCALE GENOMIC DNA]</scope>
    <source>
        <strain evidence="1 2">JC645</strain>
    </source>
</reference>
<name>A0A5M6C9Z7_9BACT</name>
<sequence length="72" mass="8287">MSLKLTATLAKAKDIRFFEALKVAMNVTTHMSLLELEDLSLTFLKELRDELGPAEPKQWSQKLRQVAEDLRQ</sequence>
<proteinExistence type="predicted"/>
<dbReference type="Proteomes" id="UP000324479">
    <property type="component" value="Unassembled WGS sequence"/>
</dbReference>
<gene>
    <name evidence="1" type="ORF">FYK55_28790</name>
</gene>
<comment type="caution">
    <text evidence="1">The sequence shown here is derived from an EMBL/GenBank/DDBJ whole genome shotgun (WGS) entry which is preliminary data.</text>
</comment>
<dbReference type="EMBL" id="VWOX01000104">
    <property type="protein sequence ID" value="KAA5531948.1"/>
    <property type="molecule type" value="Genomic_DNA"/>
</dbReference>
<protein>
    <submittedName>
        <fullName evidence="1">Uncharacterized protein</fullName>
    </submittedName>
</protein>
<evidence type="ECO:0000313" key="1">
    <source>
        <dbReference type="EMBL" id="KAA5531948.1"/>
    </source>
</evidence>
<accession>A0A5M6C9Z7</accession>
<keyword evidence="2" id="KW-1185">Reference proteome</keyword>
<evidence type="ECO:0000313" key="2">
    <source>
        <dbReference type="Proteomes" id="UP000324479"/>
    </source>
</evidence>